<accession>A0A0M4D2L3</accession>
<dbReference type="OrthoDB" id="9796196at2"/>
<dbReference type="NCBIfam" id="NF002298">
    <property type="entry name" value="PRK01222.1-4"/>
    <property type="match status" value="1"/>
</dbReference>
<name>A0A0M4D2L3_9BACT</name>
<reference evidence="12 13" key="1">
    <citation type="submission" date="2015-07" db="EMBL/GenBank/DDBJ databases">
        <title>Isolation and Genomic Characterization of a Novel Halophilic Metal-Reducing Deltaproteobacterium from the Deep Subsurface.</title>
        <authorList>
            <person name="Badalamenti J.P."/>
            <person name="Summers Z.M."/>
            <person name="Gralnick J.A."/>
            <person name="Bond D.R."/>
        </authorList>
    </citation>
    <scope>NUCLEOTIDE SEQUENCE [LARGE SCALE GENOMIC DNA]</scope>
    <source>
        <strain evidence="12 13">WTL</strain>
    </source>
</reference>
<comment type="similarity">
    <text evidence="3 10">Belongs to the TrpF family.</text>
</comment>
<evidence type="ECO:0000313" key="13">
    <source>
        <dbReference type="Proteomes" id="UP000057158"/>
    </source>
</evidence>
<dbReference type="RefSeq" id="WP_053551550.1">
    <property type="nucleotide sequence ID" value="NZ_CP010802.1"/>
</dbReference>
<evidence type="ECO:0000259" key="11">
    <source>
        <dbReference type="Pfam" id="PF00697"/>
    </source>
</evidence>
<comment type="catalytic activity">
    <reaction evidence="1 10">
        <text>N-(5-phospho-beta-D-ribosyl)anthranilate = 1-(2-carboxyphenylamino)-1-deoxy-D-ribulose 5-phosphate</text>
        <dbReference type="Rhea" id="RHEA:21540"/>
        <dbReference type="ChEBI" id="CHEBI:18277"/>
        <dbReference type="ChEBI" id="CHEBI:58613"/>
        <dbReference type="EC" id="5.3.1.24"/>
    </reaction>
</comment>
<dbReference type="UniPathway" id="UPA00035">
    <property type="reaction ID" value="UER00042"/>
</dbReference>
<dbReference type="Proteomes" id="UP000057158">
    <property type="component" value="Chromosome"/>
</dbReference>
<sequence>MIRVKICGMTNVEDALHACACGADALGFVFYDKSPRCLTAARARDIIARLPPLVTTVGLFVNEEPGRIREIAEECALDVVQLHGDEGPADCDFAPRRVIKALRVRDEASLAGHEAFPVSALLLDTWVAGNYGGSGKTFNWELARLVARQRPVILAGGLTPENVAEAVRTVSPYGVDVSSGVEAAPGKKDPQKVAAFILAAQNAENWNIPANP</sequence>
<evidence type="ECO:0000256" key="4">
    <source>
        <dbReference type="ARBA" id="ARBA00012572"/>
    </source>
</evidence>
<evidence type="ECO:0000313" key="12">
    <source>
        <dbReference type="EMBL" id="ALC17552.1"/>
    </source>
</evidence>
<gene>
    <name evidence="10 12" type="primary">trpF</name>
    <name evidence="12" type="ORF">DSOUD_2816</name>
</gene>
<dbReference type="InterPro" id="IPR011060">
    <property type="entry name" value="RibuloseP-bd_barrel"/>
</dbReference>
<evidence type="ECO:0000256" key="2">
    <source>
        <dbReference type="ARBA" id="ARBA00004664"/>
    </source>
</evidence>
<dbReference type="PANTHER" id="PTHR42894:SF1">
    <property type="entry name" value="N-(5'-PHOSPHORIBOSYL)ANTHRANILATE ISOMERASE"/>
    <property type="match status" value="1"/>
</dbReference>
<dbReference type="InterPro" id="IPR044643">
    <property type="entry name" value="TrpF_fam"/>
</dbReference>
<dbReference type="Pfam" id="PF00697">
    <property type="entry name" value="PRAI"/>
    <property type="match status" value="1"/>
</dbReference>
<dbReference type="FunFam" id="3.20.20.70:FF:000075">
    <property type="entry name" value="Tryptophan biosynthesis protein TRP1"/>
    <property type="match status" value="1"/>
</dbReference>
<dbReference type="HAMAP" id="MF_00135">
    <property type="entry name" value="PRAI"/>
    <property type="match status" value="1"/>
</dbReference>
<dbReference type="AlphaFoldDB" id="A0A0M4D2L3"/>
<organism evidence="12 13">
    <name type="scientific">Desulfuromonas soudanensis</name>
    <dbReference type="NCBI Taxonomy" id="1603606"/>
    <lineage>
        <taxon>Bacteria</taxon>
        <taxon>Pseudomonadati</taxon>
        <taxon>Thermodesulfobacteriota</taxon>
        <taxon>Desulfuromonadia</taxon>
        <taxon>Desulfuromonadales</taxon>
        <taxon>Desulfuromonadaceae</taxon>
        <taxon>Desulfuromonas</taxon>
    </lineage>
</organism>
<keyword evidence="7 10" id="KW-0822">Tryptophan biosynthesis</keyword>
<evidence type="ECO:0000256" key="7">
    <source>
        <dbReference type="ARBA" id="ARBA00022822"/>
    </source>
</evidence>
<keyword evidence="9 10" id="KW-0413">Isomerase</keyword>
<protein>
    <recommendedName>
        <fullName evidence="5 10">N-(5'-phosphoribosyl)anthranilate isomerase</fullName>
        <shortName evidence="10">PRAI</shortName>
        <ecNumber evidence="4 10">5.3.1.24</ecNumber>
    </recommendedName>
</protein>
<evidence type="ECO:0000256" key="6">
    <source>
        <dbReference type="ARBA" id="ARBA00022605"/>
    </source>
</evidence>
<evidence type="ECO:0000256" key="10">
    <source>
        <dbReference type="HAMAP-Rule" id="MF_00135"/>
    </source>
</evidence>
<dbReference type="GO" id="GO:0000162">
    <property type="term" value="P:L-tryptophan biosynthetic process"/>
    <property type="evidence" value="ECO:0007669"/>
    <property type="project" value="UniProtKB-UniRule"/>
</dbReference>
<evidence type="ECO:0000256" key="9">
    <source>
        <dbReference type="ARBA" id="ARBA00023235"/>
    </source>
</evidence>
<evidence type="ECO:0000256" key="5">
    <source>
        <dbReference type="ARBA" id="ARBA00022272"/>
    </source>
</evidence>
<dbReference type="STRING" id="1603606.DSOUD_2816"/>
<proteinExistence type="inferred from homology"/>
<dbReference type="Gene3D" id="3.20.20.70">
    <property type="entry name" value="Aldolase class I"/>
    <property type="match status" value="1"/>
</dbReference>
<evidence type="ECO:0000256" key="1">
    <source>
        <dbReference type="ARBA" id="ARBA00001164"/>
    </source>
</evidence>
<dbReference type="EMBL" id="CP010802">
    <property type="protein sequence ID" value="ALC17552.1"/>
    <property type="molecule type" value="Genomic_DNA"/>
</dbReference>
<comment type="pathway">
    <text evidence="2 10">Amino-acid biosynthesis; L-tryptophan biosynthesis; L-tryptophan from chorismate: step 3/5.</text>
</comment>
<dbReference type="InterPro" id="IPR013785">
    <property type="entry name" value="Aldolase_TIM"/>
</dbReference>
<dbReference type="EC" id="5.3.1.24" evidence="4 10"/>
<dbReference type="InterPro" id="IPR001240">
    <property type="entry name" value="PRAI_dom"/>
</dbReference>
<keyword evidence="13" id="KW-1185">Reference proteome</keyword>
<dbReference type="CDD" id="cd00405">
    <property type="entry name" value="PRAI"/>
    <property type="match status" value="1"/>
</dbReference>
<keyword evidence="6 10" id="KW-0028">Amino-acid biosynthesis</keyword>
<dbReference type="GO" id="GO:0004640">
    <property type="term" value="F:phosphoribosylanthranilate isomerase activity"/>
    <property type="evidence" value="ECO:0007669"/>
    <property type="project" value="UniProtKB-UniRule"/>
</dbReference>
<dbReference type="KEGG" id="des:DSOUD_2816"/>
<feature type="domain" description="N-(5'phosphoribosyl) anthranilate isomerase (PRAI)" evidence="11">
    <location>
        <begin position="4"/>
        <end position="197"/>
    </location>
</feature>
<keyword evidence="8 10" id="KW-0057">Aromatic amino acid biosynthesis</keyword>
<dbReference type="SUPFAM" id="SSF51366">
    <property type="entry name" value="Ribulose-phoshate binding barrel"/>
    <property type="match status" value="1"/>
</dbReference>
<evidence type="ECO:0000256" key="3">
    <source>
        <dbReference type="ARBA" id="ARBA00007571"/>
    </source>
</evidence>
<dbReference type="PANTHER" id="PTHR42894">
    <property type="entry name" value="N-(5'-PHOSPHORIBOSYL)ANTHRANILATE ISOMERASE"/>
    <property type="match status" value="1"/>
</dbReference>
<dbReference type="PATRIC" id="fig|1603606.3.peg.3045"/>
<evidence type="ECO:0000256" key="8">
    <source>
        <dbReference type="ARBA" id="ARBA00023141"/>
    </source>
</evidence>